<evidence type="ECO:0008006" key="3">
    <source>
        <dbReference type="Google" id="ProtNLM"/>
    </source>
</evidence>
<dbReference type="RefSeq" id="WP_150086338.1">
    <property type="nucleotide sequence ID" value="NZ_VWSF01000001.1"/>
</dbReference>
<dbReference type="AlphaFoldDB" id="A0A5M6DSW9"/>
<organism evidence="1 2">
    <name type="scientific">Adhaeribacter rhizoryzae</name>
    <dbReference type="NCBI Taxonomy" id="2607907"/>
    <lineage>
        <taxon>Bacteria</taxon>
        <taxon>Pseudomonadati</taxon>
        <taxon>Bacteroidota</taxon>
        <taxon>Cytophagia</taxon>
        <taxon>Cytophagales</taxon>
        <taxon>Hymenobacteraceae</taxon>
        <taxon>Adhaeribacter</taxon>
    </lineage>
</organism>
<gene>
    <name evidence="1" type="ORF">F0145_01750</name>
</gene>
<evidence type="ECO:0000313" key="1">
    <source>
        <dbReference type="EMBL" id="KAA5549342.1"/>
    </source>
</evidence>
<protein>
    <recommendedName>
        <fullName evidence="3">Cell division protein FtsQ</fullName>
    </recommendedName>
</protein>
<sequence>MYRKRKLIFLLFCIFLLSLIGGLVFFVKKQQEKRIVEKIYITIDNEYNNYFISDREVKSILTQYGTSKLEGLNIKDINLKQLELRIKSHKFVQDAQVYRDLAGNINIKIKQNRPLARIVHPDSDKDVYIDENGNILPLSERFTARVIPITKAENLPSLNKGFFQDSTGKSYLALLKFIEQDNFWKAQLAQMHIDAKGKISFLPQVGNETIEFGKPEDIEQKFKKILIFYRKVLPAMGWDRYRRVNVEFKDQIICE</sequence>
<evidence type="ECO:0000313" key="2">
    <source>
        <dbReference type="Proteomes" id="UP000323426"/>
    </source>
</evidence>
<keyword evidence="2" id="KW-1185">Reference proteome</keyword>
<dbReference type="EMBL" id="VWSF01000001">
    <property type="protein sequence ID" value="KAA5549342.1"/>
    <property type="molecule type" value="Genomic_DNA"/>
</dbReference>
<proteinExistence type="predicted"/>
<accession>A0A5M6DSW9</accession>
<dbReference type="Proteomes" id="UP000323426">
    <property type="component" value="Unassembled WGS sequence"/>
</dbReference>
<name>A0A5M6DSW9_9BACT</name>
<comment type="caution">
    <text evidence="1">The sequence shown here is derived from an EMBL/GenBank/DDBJ whole genome shotgun (WGS) entry which is preliminary data.</text>
</comment>
<reference evidence="1 2" key="1">
    <citation type="submission" date="2019-09" db="EMBL/GenBank/DDBJ databases">
        <title>Genome sequence and assembly of Adhaeribacter sp.</title>
        <authorList>
            <person name="Chhetri G."/>
        </authorList>
    </citation>
    <scope>NUCLEOTIDE SEQUENCE [LARGE SCALE GENOMIC DNA]</scope>
    <source>
        <strain evidence="1 2">DK36</strain>
    </source>
</reference>